<evidence type="ECO:0000256" key="9">
    <source>
        <dbReference type="SAM" id="Phobius"/>
    </source>
</evidence>
<feature type="compositionally biased region" description="Low complexity" evidence="8">
    <location>
        <begin position="23"/>
        <end position="32"/>
    </location>
</feature>
<keyword evidence="3" id="KW-0645">Protease</keyword>
<dbReference type="EMBL" id="JAQQBR010001832">
    <property type="protein sequence ID" value="KAK0167212.1"/>
    <property type="molecule type" value="Genomic_DNA"/>
</dbReference>
<gene>
    <name evidence="12" type="ORF">PV327_004641</name>
</gene>
<keyword evidence="6" id="KW-1015">Disulfide bond</keyword>
<evidence type="ECO:0000313" key="13">
    <source>
        <dbReference type="Proteomes" id="UP001168972"/>
    </source>
</evidence>
<evidence type="ECO:0000313" key="12">
    <source>
        <dbReference type="EMBL" id="KAK0167212.1"/>
    </source>
</evidence>
<dbReference type="Gene3D" id="2.40.10.10">
    <property type="entry name" value="Trypsin-like serine proteases"/>
    <property type="match status" value="1"/>
</dbReference>
<keyword evidence="5" id="KW-0720">Serine protease</keyword>
<reference evidence="12" key="1">
    <citation type="journal article" date="2023" name="bioRxiv">
        <title>Scaffold-level genome assemblies of two parasitoid biocontrol wasps reveal the parthenogenesis mechanism and an associated novel virus.</title>
        <authorList>
            <person name="Inwood S."/>
            <person name="Skelly J."/>
            <person name="Guhlin J."/>
            <person name="Harrop T."/>
            <person name="Goldson S."/>
            <person name="Dearden P."/>
        </authorList>
    </citation>
    <scope>NUCLEOTIDE SEQUENCE</scope>
    <source>
        <strain evidence="12">Lincoln</strain>
        <tissue evidence="12">Whole body</tissue>
    </source>
</reference>
<dbReference type="InterPro" id="IPR043504">
    <property type="entry name" value="Peptidase_S1_PA_chymotrypsin"/>
</dbReference>
<dbReference type="PROSITE" id="PS00135">
    <property type="entry name" value="TRYPSIN_SER"/>
    <property type="match status" value="1"/>
</dbReference>
<comment type="caution">
    <text evidence="12">The sequence shown here is derived from an EMBL/GenBank/DDBJ whole genome shotgun (WGS) entry which is preliminary data.</text>
</comment>
<keyword evidence="2" id="KW-0964">Secreted</keyword>
<keyword evidence="9" id="KW-0472">Membrane</keyword>
<feature type="chain" id="PRO_5041212276" description="Peptidase S1 domain-containing protein" evidence="10">
    <location>
        <begin position="19"/>
        <end position="279"/>
    </location>
</feature>
<feature type="transmembrane region" description="Helical" evidence="9">
    <location>
        <begin position="257"/>
        <end position="278"/>
    </location>
</feature>
<dbReference type="InterPro" id="IPR001314">
    <property type="entry name" value="Peptidase_S1A"/>
</dbReference>
<organism evidence="12 13">
    <name type="scientific">Microctonus hyperodae</name>
    <name type="common">Parasitoid wasp</name>
    <dbReference type="NCBI Taxonomy" id="165561"/>
    <lineage>
        <taxon>Eukaryota</taxon>
        <taxon>Metazoa</taxon>
        <taxon>Ecdysozoa</taxon>
        <taxon>Arthropoda</taxon>
        <taxon>Hexapoda</taxon>
        <taxon>Insecta</taxon>
        <taxon>Pterygota</taxon>
        <taxon>Neoptera</taxon>
        <taxon>Endopterygota</taxon>
        <taxon>Hymenoptera</taxon>
        <taxon>Apocrita</taxon>
        <taxon>Ichneumonoidea</taxon>
        <taxon>Braconidae</taxon>
        <taxon>Euphorinae</taxon>
        <taxon>Microctonus</taxon>
    </lineage>
</organism>
<feature type="region of interest" description="Disordered" evidence="8">
    <location>
        <begin position="23"/>
        <end position="51"/>
    </location>
</feature>
<dbReference type="GO" id="GO:0006508">
    <property type="term" value="P:proteolysis"/>
    <property type="evidence" value="ECO:0007669"/>
    <property type="project" value="UniProtKB-KW"/>
</dbReference>
<dbReference type="PROSITE" id="PS50240">
    <property type="entry name" value="TRYPSIN_DOM"/>
    <property type="match status" value="1"/>
</dbReference>
<feature type="signal peptide" evidence="10">
    <location>
        <begin position="1"/>
        <end position="18"/>
    </location>
</feature>
<keyword evidence="10" id="KW-0732">Signal</keyword>
<keyword evidence="9" id="KW-0812">Transmembrane</keyword>
<dbReference type="PANTHER" id="PTHR24264:SF65">
    <property type="entry name" value="SRCR DOMAIN-CONTAINING PROTEIN"/>
    <property type="match status" value="1"/>
</dbReference>
<dbReference type="Pfam" id="PF00089">
    <property type="entry name" value="Trypsin"/>
    <property type="match status" value="1"/>
</dbReference>
<dbReference type="SMART" id="SM00020">
    <property type="entry name" value="Tryp_SPc"/>
    <property type="match status" value="1"/>
</dbReference>
<comment type="similarity">
    <text evidence="7">Belongs to the peptidase S1 family. CLIP subfamily.</text>
</comment>
<proteinExistence type="inferred from homology"/>
<evidence type="ECO:0000256" key="1">
    <source>
        <dbReference type="ARBA" id="ARBA00004613"/>
    </source>
</evidence>
<accession>A0AA39FCV0</accession>
<dbReference type="Proteomes" id="UP001168972">
    <property type="component" value="Unassembled WGS sequence"/>
</dbReference>
<dbReference type="AlphaFoldDB" id="A0AA39FCV0"/>
<dbReference type="PANTHER" id="PTHR24264">
    <property type="entry name" value="TRYPSIN-RELATED"/>
    <property type="match status" value="1"/>
</dbReference>
<evidence type="ECO:0000256" key="10">
    <source>
        <dbReference type="SAM" id="SignalP"/>
    </source>
</evidence>
<evidence type="ECO:0000256" key="8">
    <source>
        <dbReference type="SAM" id="MobiDB-lite"/>
    </source>
</evidence>
<evidence type="ECO:0000256" key="6">
    <source>
        <dbReference type="ARBA" id="ARBA00023157"/>
    </source>
</evidence>
<dbReference type="GO" id="GO:0004252">
    <property type="term" value="F:serine-type endopeptidase activity"/>
    <property type="evidence" value="ECO:0007669"/>
    <property type="project" value="InterPro"/>
</dbReference>
<dbReference type="InterPro" id="IPR001254">
    <property type="entry name" value="Trypsin_dom"/>
</dbReference>
<keyword evidence="4" id="KW-0378">Hydrolase</keyword>
<protein>
    <recommendedName>
        <fullName evidence="11">Peptidase S1 domain-containing protein</fullName>
    </recommendedName>
</protein>
<keyword evidence="13" id="KW-1185">Reference proteome</keyword>
<dbReference type="GO" id="GO:0005615">
    <property type="term" value="C:extracellular space"/>
    <property type="evidence" value="ECO:0007669"/>
    <property type="project" value="TreeGrafter"/>
</dbReference>
<evidence type="ECO:0000256" key="4">
    <source>
        <dbReference type="ARBA" id="ARBA00022801"/>
    </source>
</evidence>
<dbReference type="InterPro" id="IPR009003">
    <property type="entry name" value="Peptidase_S1_PA"/>
</dbReference>
<reference evidence="12" key="2">
    <citation type="submission" date="2023-03" db="EMBL/GenBank/DDBJ databases">
        <authorList>
            <person name="Inwood S.N."/>
            <person name="Skelly J.G."/>
            <person name="Guhlin J."/>
            <person name="Harrop T.W.R."/>
            <person name="Goldson S.G."/>
            <person name="Dearden P.K."/>
        </authorList>
    </citation>
    <scope>NUCLEOTIDE SEQUENCE</scope>
    <source>
        <strain evidence="12">Lincoln</strain>
        <tissue evidence="12">Whole body</tissue>
    </source>
</reference>
<comment type="subcellular location">
    <subcellularLocation>
        <location evidence="1">Secreted</location>
    </subcellularLocation>
</comment>
<evidence type="ECO:0000256" key="3">
    <source>
        <dbReference type="ARBA" id="ARBA00022670"/>
    </source>
</evidence>
<dbReference type="PRINTS" id="PR00722">
    <property type="entry name" value="CHYMOTRYPSIN"/>
</dbReference>
<dbReference type="SUPFAM" id="SSF50494">
    <property type="entry name" value="Trypsin-like serine proteases"/>
    <property type="match status" value="1"/>
</dbReference>
<keyword evidence="9" id="KW-1133">Transmembrane helix</keyword>
<sequence>MSLFQLSLILHLFLHVYGADEFSSSTTTTTTTNDHRSNRNRNSTNGINRIVGGSPTTIKQYPFMANNPYLMVAVAGTTSLEFTSTWQIQNIDQILPHNGYNGATMAHDIALLRIFKPFRITPYVTYARLPDQTDEDLVKRQPMCEVLGWGKTHSSSPFSDPPSLHRASVPLMPSSQCSQYAGYQNILPDHICAGFEAGGVDACQGDSGGPLLCDGIQVGVISWGLGCAAPQAPGVYGRVDIHLSWINQTIMRSNATLIISSRFIVIMLFIAIWSLSYIQ</sequence>
<evidence type="ECO:0000259" key="11">
    <source>
        <dbReference type="PROSITE" id="PS50240"/>
    </source>
</evidence>
<dbReference type="CDD" id="cd00190">
    <property type="entry name" value="Tryp_SPc"/>
    <property type="match status" value="1"/>
</dbReference>
<evidence type="ECO:0000256" key="2">
    <source>
        <dbReference type="ARBA" id="ARBA00022525"/>
    </source>
</evidence>
<evidence type="ECO:0000256" key="5">
    <source>
        <dbReference type="ARBA" id="ARBA00022825"/>
    </source>
</evidence>
<dbReference type="InterPro" id="IPR033116">
    <property type="entry name" value="TRYPSIN_SER"/>
</dbReference>
<dbReference type="InterPro" id="IPR050127">
    <property type="entry name" value="Serine_Proteases_S1"/>
</dbReference>
<evidence type="ECO:0000256" key="7">
    <source>
        <dbReference type="ARBA" id="ARBA00024195"/>
    </source>
</evidence>
<name>A0AA39FCV0_MICHY</name>
<feature type="domain" description="Peptidase S1" evidence="11">
    <location>
        <begin position="52"/>
        <end position="251"/>
    </location>
</feature>
<dbReference type="FunFam" id="2.40.10.10:FF:000002">
    <property type="entry name" value="Transmembrane protease serine"/>
    <property type="match status" value="1"/>
</dbReference>